<evidence type="ECO:0000313" key="3">
    <source>
        <dbReference type="EMBL" id="GLR90486.1"/>
    </source>
</evidence>
<dbReference type="Pfam" id="PF08238">
    <property type="entry name" value="Sel1"/>
    <property type="match status" value="5"/>
</dbReference>
<comment type="caution">
    <text evidence="3">The sequence shown here is derived from an EMBL/GenBank/DDBJ whole genome shotgun (WGS) entry which is preliminary data.</text>
</comment>
<keyword evidence="2" id="KW-0472">Membrane</keyword>
<name>A0ABQ6BCV6_9BRAD</name>
<proteinExistence type="predicted"/>
<evidence type="ECO:0000313" key="4">
    <source>
        <dbReference type="Proteomes" id="UP001156905"/>
    </source>
</evidence>
<dbReference type="PANTHER" id="PTHR11102:SF160">
    <property type="entry name" value="ERAD-ASSOCIATED E3 UBIQUITIN-PROTEIN LIGASE COMPONENT HRD3"/>
    <property type="match status" value="1"/>
</dbReference>
<dbReference type="InterPro" id="IPR011990">
    <property type="entry name" value="TPR-like_helical_dom_sf"/>
</dbReference>
<dbReference type="PANTHER" id="PTHR11102">
    <property type="entry name" value="SEL-1-LIKE PROTEIN"/>
    <property type="match status" value="1"/>
</dbReference>
<dbReference type="Proteomes" id="UP001156905">
    <property type="component" value="Unassembled WGS sequence"/>
</dbReference>
<evidence type="ECO:0000256" key="1">
    <source>
        <dbReference type="SAM" id="MobiDB-lite"/>
    </source>
</evidence>
<feature type="region of interest" description="Disordered" evidence="1">
    <location>
        <begin position="450"/>
        <end position="470"/>
    </location>
</feature>
<dbReference type="InterPro" id="IPR006597">
    <property type="entry name" value="Sel1-like"/>
</dbReference>
<keyword evidence="2" id="KW-0812">Transmembrane</keyword>
<accession>A0ABQ6BCV6</accession>
<sequence length="470" mass="51529">MELERTKPMTAIGRAAALHIAFWQYDAWYRRAWLVWPQVTAILLAGWLLLGLGGPEAAIPLGSWAKPADCTNASTPGCAATRRATFFWDDEVGRPSIANQITVNVDRSTFRNSAADDQPKLTAALGAYYRYDWAKAIDILRSATASDPNVQFVTALALLVPNSTDQTRDAEALLREAAAGGHRQAGSVLGRILFSGAGGVPKDETAGRKLIDDGVAAGEPYAMRLAAAGYVSGEFGGTYDTVKAVDLLRRAADSGELIAMAQLAYCINTGRGGLTRDTAKTIDYLRRAADAGFEGAQLTLARWFRDRYGFRESDDLPESIKWFERSYRQGHSVFALGELAYVYRFAREAPWFDTKRSFELLQLCAPYRNAYCHYWLARAYHEGAGTARDYTKAYAYYTVAKELGRQDAAVNLQRLDDFLQPAIKTSAAELAKSISAGLKPVPRVILLETAETETAGPSPWPDPTQRPASP</sequence>
<organism evidence="3 4">
    <name type="scientific">Bradyrhizobium iriomotense</name>
    <dbReference type="NCBI Taxonomy" id="441950"/>
    <lineage>
        <taxon>Bacteria</taxon>
        <taxon>Pseudomonadati</taxon>
        <taxon>Pseudomonadota</taxon>
        <taxon>Alphaproteobacteria</taxon>
        <taxon>Hyphomicrobiales</taxon>
        <taxon>Nitrobacteraceae</taxon>
        <taxon>Bradyrhizobium</taxon>
    </lineage>
</organism>
<gene>
    <name evidence="3" type="ORF">GCM10007857_72010</name>
</gene>
<dbReference type="SUPFAM" id="SSF81901">
    <property type="entry name" value="HCP-like"/>
    <property type="match status" value="1"/>
</dbReference>
<keyword evidence="2" id="KW-1133">Transmembrane helix</keyword>
<dbReference type="SMART" id="SM00671">
    <property type="entry name" value="SEL1"/>
    <property type="match status" value="5"/>
</dbReference>
<feature type="transmembrane region" description="Helical" evidence="2">
    <location>
        <begin position="33"/>
        <end position="53"/>
    </location>
</feature>
<dbReference type="EMBL" id="BSOW01000034">
    <property type="protein sequence ID" value="GLR90486.1"/>
    <property type="molecule type" value="Genomic_DNA"/>
</dbReference>
<dbReference type="Gene3D" id="1.25.40.10">
    <property type="entry name" value="Tetratricopeptide repeat domain"/>
    <property type="match status" value="2"/>
</dbReference>
<dbReference type="InterPro" id="IPR050767">
    <property type="entry name" value="Sel1_AlgK"/>
</dbReference>
<keyword evidence="4" id="KW-1185">Reference proteome</keyword>
<evidence type="ECO:0008006" key="5">
    <source>
        <dbReference type="Google" id="ProtNLM"/>
    </source>
</evidence>
<evidence type="ECO:0000256" key="2">
    <source>
        <dbReference type="SAM" id="Phobius"/>
    </source>
</evidence>
<protein>
    <recommendedName>
        <fullName evidence="5">Sel1 repeat family protein</fullName>
    </recommendedName>
</protein>
<feature type="compositionally biased region" description="Pro residues" evidence="1">
    <location>
        <begin position="458"/>
        <end position="470"/>
    </location>
</feature>
<reference evidence="4" key="1">
    <citation type="journal article" date="2019" name="Int. J. Syst. Evol. Microbiol.">
        <title>The Global Catalogue of Microorganisms (GCM) 10K type strain sequencing project: providing services to taxonomists for standard genome sequencing and annotation.</title>
        <authorList>
            <consortium name="The Broad Institute Genomics Platform"/>
            <consortium name="The Broad Institute Genome Sequencing Center for Infectious Disease"/>
            <person name="Wu L."/>
            <person name="Ma J."/>
        </authorList>
    </citation>
    <scope>NUCLEOTIDE SEQUENCE [LARGE SCALE GENOMIC DNA]</scope>
    <source>
        <strain evidence="4">NBRC 102520</strain>
    </source>
</reference>